<protein>
    <submittedName>
        <fullName evidence="1">Uncharacterized protein</fullName>
    </submittedName>
</protein>
<dbReference type="KEGG" id="nai:NECAME_01860"/>
<keyword evidence="2" id="KW-1185">Reference proteome</keyword>
<evidence type="ECO:0000313" key="2">
    <source>
        <dbReference type="Proteomes" id="UP000053676"/>
    </source>
</evidence>
<dbReference type="AlphaFoldDB" id="W2TPJ8"/>
<organism evidence="1 2">
    <name type="scientific">Necator americanus</name>
    <name type="common">Human hookworm</name>
    <dbReference type="NCBI Taxonomy" id="51031"/>
    <lineage>
        <taxon>Eukaryota</taxon>
        <taxon>Metazoa</taxon>
        <taxon>Ecdysozoa</taxon>
        <taxon>Nematoda</taxon>
        <taxon>Chromadorea</taxon>
        <taxon>Rhabditida</taxon>
        <taxon>Rhabditina</taxon>
        <taxon>Rhabditomorpha</taxon>
        <taxon>Strongyloidea</taxon>
        <taxon>Ancylostomatidae</taxon>
        <taxon>Bunostominae</taxon>
        <taxon>Necator</taxon>
    </lineage>
</organism>
<gene>
    <name evidence="1" type="ORF">NECAME_01860</name>
</gene>
<reference evidence="2" key="1">
    <citation type="journal article" date="2014" name="Nat. Genet.">
        <title>Genome of the human hookworm Necator americanus.</title>
        <authorList>
            <person name="Tang Y.T."/>
            <person name="Gao X."/>
            <person name="Rosa B.A."/>
            <person name="Abubucker S."/>
            <person name="Hallsworth-Pepin K."/>
            <person name="Martin J."/>
            <person name="Tyagi R."/>
            <person name="Heizer E."/>
            <person name="Zhang X."/>
            <person name="Bhonagiri-Palsikar V."/>
            <person name="Minx P."/>
            <person name="Warren W.C."/>
            <person name="Wang Q."/>
            <person name="Zhan B."/>
            <person name="Hotez P.J."/>
            <person name="Sternberg P.W."/>
            <person name="Dougall A."/>
            <person name="Gaze S.T."/>
            <person name="Mulvenna J."/>
            <person name="Sotillo J."/>
            <person name="Ranganathan S."/>
            <person name="Rabelo E.M."/>
            <person name="Wilson R.K."/>
            <person name="Felgner P.L."/>
            <person name="Bethony J."/>
            <person name="Hawdon J.M."/>
            <person name="Gasser R.B."/>
            <person name="Loukas A."/>
            <person name="Mitreva M."/>
        </authorList>
    </citation>
    <scope>NUCLEOTIDE SEQUENCE [LARGE SCALE GENOMIC DNA]</scope>
</reference>
<dbReference type="EMBL" id="KI658313">
    <property type="protein sequence ID" value="ETN83061.1"/>
    <property type="molecule type" value="Genomic_DNA"/>
</dbReference>
<evidence type="ECO:0000313" key="1">
    <source>
        <dbReference type="EMBL" id="ETN83061.1"/>
    </source>
</evidence>
<dbReference type="Proteomes" id="UP000053676">
    <property type="component" value="Unassembled WGS sequence"/>
</dbReference>
<proteinExistence type="predicted"/>
<sequence>MAPFLSQMKKGFISDTSAPKSQSNSCGIDGGVFCSGTRAPLTITKDSLRHVLYKKRPETAHIDCGRILRGDKFCHPYIAVH</sequence>
<name>W2TPJ8_NECAM</name>
<accession>W2TPJ8</accession>
<dbReference type="OrthoDB" id="10576274at2759"/>